<dbReference type="AlphaFoldDB" id="A0A1Y1VC77"/>
<dbReference type="InterPro" id="IPR029152">
    <property type="entry name" value="LKAAEAR1"/>
</dbReference>
<gene>
    <name evidence="1" type="ORF">BCR36DRAFT_582772</name>
</gene>
<comment type="caution">
    <text evidence="1">The sequence shown here is derived from an EMBL/GenBank/DDBJ whole genome shotgun (WGS) entry which is preliminary data.</text>
</comment>
<name>A0A1Y1VC77_9FUNG</name>
<keyword evidence="2" id="KW-1185">Reference proteome</keyword>
<proteinExistence type="predicted"/>
<accession>A0A1Y1VC77</accession>
<sequence length="189" mass="22700">MKWFEANKTFNDYQQIPRITKTIDLNSEDDRNVNFSLFNRQNISKSKWEKMDRNLQAKYYIYENPLPEIQNFIMNTNKRNHQYEHNIQEKIKSIYGTEPTANELQQIREKQRQESIEASQKANQRIKEQFLWQLDCRNGDLQHLLEGQQTALDAIRLKEYLLLKPIPVRSCLNISNKDKRRIGNLLSNR</sequence>
<dbReference type="OrthoDB" id="2120844at2759"/>
<evidence type="ECO:0000313" key="2">
    <source>
        <dbReference type="Proteomes" id="UP000193719"/>
    </source>
</evidence>
<evidence type="ECO:0000313" key="1">
    <source>
        <dbReference type="EMBL" id="ORX52261.1"/>
    </source>
</evidence>
<dbReference type="Proteomes" id="UP000193719">
    <property type="component" value="Unassembled WGS sequence"/>
</dbReference>
<reference evidence="1 2" key="1">
    <citation type="submission" date="2016-08" db="EMBL/GenBank/DDBJ databases">
        <title>Genomes of anaerobic fungi encode conserved fungal cellulosomes for biomass hydrolysis.</title>
        <authorList>
            <consortium name="DOE Joint Genome Institute"/>
            <person name="Haitjema C.H."/>
            <person name="Gilmore S.P."/>
            <person name="Henske J.K."/>
            <person name="Solomon K.V."/>
            <person name="De Groot R."/>
            <person name="Kuo A."/>
            <person name="Mondo S.J."/>
            <person name="Salamov A.A."/>
            <person name="Labutti K."/>
            <person name="Zhao Z."/>
            <person name="Chiniquy J."/>
            <person name="Barry K."/>
            <person name="Brewer H.M."/>
            <person name="Purvine S.O."/>
            <person name="Wright A.T."/>
            <person name="Boxma B."/>
            <person name="Van Alen T."/>
            <person name="Hackstein J.H."/>
            <person name="Baker S.E."/>
            <person name="Grigoriev I.V."/>
            <person name="O'Malley M.A."/>
        </authorList>
    </citation>
    <scope>NUCLEOTIDE SEQUENCE [LARGE SCALE GENOMIC DNA]</scope>
    <source>
        <strain evidence="2">finn</strain>
    </source>
</reference>
<reference evidence="1 2" key="2">
    <citation type="submission" date="2016-08" db="EMBL/GenBank/DDBJ databases">
        <title>Pervasive Adenine N6-methylation of Active Genes in Fungi.</title>
        <authorList>
            <consortium name="DOE Joint Genome Institute"/>
            <person name="Mondo S.J."/>
            <person name="Dannebaum R.O."/>
            <person name="Kuo R.C."/>
            <person name="Labutti K."/>
            <person name="Haridas S."/>
            <person name="Kuo A."/>
            <person name="Salamov A."/>
            <person name="Ahrendt S.R."/>
            <person name="Lipzen A."/>
            <person name="Sullivan W."/>
            <person name="Andreopoulos W.B."/>
            <person name="Clum A."/>
            <person name="Lindquist E."/>
            <person name="Daum C."/>
            <person name="Ramamoorthy G.K."/>
            <person name="Gryganskyi A."/>
            <person name="Culley D."/>
            <person name="Magnuson J.K."/>
            <person name="James T.Y."/>
            <person name="O'Malley M.A."/>
            <person name="Stajich J.E."/>
            <person name="Spatafora J.W."/>
            <person name="Visel A."/>
            <person name="Grigoriev I.V."/>
        </authorList>
    </citation>
    <scope>NUCLEOTIDE SEQUENCE [LARGE SCALE GENOMIC DNA]</scope>
    <source>
        <strain evidence="2">finn</strain>
    </source>
</reference>
<dbReference type="Pfam" id="PF15478">
    <property type="entry name" value="LKAAEAR"/>
    <property type="match status" value="1"/>
</dbReference>
<dbReference type="EMBL" id="MCFH01000016">
    <property type="protein sequence ID" value="ORX52261.1"/>
    <property type="molecule type" value="Genomic_DNA"/>
</dbReference>
<organism evidence="1 2">
    <name type="scientific">Piromyces finnis</name>
    <dbReference type="NCBI Taxonomy" id="1754191"/>
    <lineage>
        <taxon>Eukaryota</taxon>
        <taxon>Fungi</taxon>
        <taxon>Fungi incertae sedis</taxon>
        <taxon>Chytridiomycota</taxon>
        <taxon>Chytridiomycota incertae sedis</taxon>
        <taxon>Neocallimastigomycetes</taxon>
        <taxon>Neocallimastigales</taxon>
        <taxon>Neocallimastigaceae</taxon>
        <taxon>Piromyces</taxon>
    </lineage>
</organism>
<protein>
    <submittedName>
        <fullName evidence="1">Uncharacterized protein</fullName>
    </submittedName>
</protein>